<keyword evidence="1" id="KW-0812">Transmembrane</keyword>
<dbReference type="PANTHER" id="PTHR21377">
    <property type="entry name" value="PROTEIN FAM210B, MITOCHONDRIAL"/>
    <property type="match status" value="1"/>
</dbReference>
<dbReference type="AlphaFoldDB" id="A0AAW2ZFQ9"/>
<accession>A0AAW2ZFQ9</accession>
<feature type="domain" description="DUF1279" evidence="2">
    <location>
        <begin position="73"/>
        <end position="174"/>
    </location>
</feature>
<proteinExistence type="predicted"/>
<dbReference type="EMBL" id="JAOPGA020001455">
    <property type="protein sequence ID" value="KAL0488621.1"/>
    <property type="molecule type" value="Genomic_DNA"/>
</dbReference>
<protein>
    <recommendedName>
        <fullName evidence="2">DUF1279 domain-containing protein</fullName>
    </recommendedName>
</protein>
<feature type="transmembrane region" description="Helical" evidence="1">
    <location>
        <begin position="82"/>
        <end position="103"/>
    </location>
</feature>
<organism evidence="3 4">
    <name type="scientific">Acrasis kona</name>
    <dbReference type="NCBI Taxonomy" id="1008807"/>
    <lineage>
        <taxon>Eukaryota</taxon>
        <taxon>Discoba</taxon>
        <taxon>Heterolobosea</taxon>
        <taxon>Tetramitia</taxon>
        <taxon>Eutetramitia</taxon>
        <taxon>Acrasidae</taxon>
        <taxon>Acrasis</taxon>
    </lineage>
</organism>
<dbReference type="InterPro" id="IPR045866">
    <property type="entry name" value="FAM210A/B-like"/>
</dbReference>
<gene>
    <name evidence="3" type="ORF">AKO1_015680</name>
</gene>
<sequence>MQKASIFRALTRIRGIKQLPQRACLLTPQTRFFHRNLCQLSSTQTGGTEQDKAEKHAKINTNTPQDEKKNFYQKTKDLIRKYGATGVAVYSFLYFGTGVAVYYCLQNNILPVEKVHKWVGEYITVDKSDEAGFLPRLVGKIDDEKKALNILLSWFATEAFEPVRFPLTLLLTPLIIKLIKRR</sequence>
<keyword evidence="1" id="KW-0472">Membrane</keyword>
<dbReference type="InterPro" id="IPR009688">
    <property type="entry name" value="FAM210A/B-like_dom"/>
</dbReference>
<keyword evidence="1" id="KW-1133">Transmembrane helix</keyword>
<evidence type="ECO:0000259" key="2">
    <source>
        <dbReference type="Pfam" id="PF06916"/>
    </source>
</evidence>
<dbReference type="Proteomes" id="UP001431209">
    <property type="component" value="Unassembled WGS sequence"/>
</dbReference>
<evidence type="ECO:0000313" key="4">
    <source>
        <dbReference type="Proteomes" id="UP001431209"/>
    </source>
</evidence>
<reference evidence="3 4" key="1">
    <citation type="submission" date="2024-03" db="EMBL/GenBank/DDBJ databases">
        <title>The Acrasis kona genome and developmental transcriptomes reveal deep origins of eukaryotic multicellular pathways.</title>
        <authorList>
            <person name="Sheikh S."/>
            <person name="Fu C.-J."/>
            <person name="Brown M.W."/>
            <person name="Baldauf S.L."/>
        </authorList>
    </citation>
    <scope>NUCLEOTIDE SEQUENCE [LARGE SCALE GENOMIC DNA]</scope>
    <source>
        <strain evidence="3 4">ATCC MYA-3509</strain>
    </source>
</reference>
<keyword evidence="4" id="KW-1185">Reference proteome</keyword>
<comment type="caution">
    <text evidence="3">The sequence shown here is derived from an EMBL/GenBank/DDBJ whole genome shotgun (WGS) entry which is preliminary data.</text>
</comment>
<dbReference type="Pfam" id="PF06916">
    <property type="entry name" value="FAM210A-B_dom"/>
    <property type="match status" value="1"/>
</dbReference>
<dbReference type="GO" id="GO:0005739">
    <property type="term" value="C:mitochondrion"/>
    <property type="evidence" value="ECO:0007669"/>
    <property type="project" value="TreeGrafter"/>
</dbReference>
<name>A0AAW2ZFQ9_9EUKA</name>
<evidence type="ECO:0000256" key="1">
    <source>
        <dbReference type="SAM" id="Phobius"/>
    </source>
</evidence>
<dbReference type="PANTHER" id="PTHR21377:SF18">
    <property type="entry name" value="DUF1279 DOMAIN-CONTAINING PROTEIN"/>
    <property type="match status" value="1"/>
</dbReference>
<evidence type="ECO:0000313" key="3">
    <source>
        <dbReference type="EMBL" id="KAL0488621.1"/>
    </source>
</evidence>